<organism evidence="3 4">
    <name type="scientific">Pedobacter frigidisoli</name>
    <dbReference type="NCBI Taxonomy" id="2530455"/>
    <lineage>
        <taxon>Bacteria</taxon>
        <taxon>Pseudomonadati</taxon>
        <taxon>Bacteroidota</taxon>
        <taxon>Sphingobacteriia</taxon>
        <taxon>Sphingobacteriales</taxon>
        <taxon>Sphingobacteriaceae</taxon>
        <taxon>Pedobacter</taxon>
    </lineage>
</organism>
<evidence type="ECO:0000259" key="2">
    <source>
        <dbReference type="Pfam" id="PF01551"/>
    </source>
</evidence>
<dbReference type="InterPro" id="IPR016047">
    <property type="entry name" value="M23ase_b-sheet_dom"/>
</dbReference>
<dbReference type="SUPFAM" id="SSF51261">
    <property type="entry name" value="Duplicated hybrid motif"/>
    <property type="match status" value="1"/>
</dbReference>
<reference evidence="3 4" key="1">
    <citation type="submission" date="2019-02" db="EMBL/GenBank/DDBJ databases">
        <title>Pedobacter sp. RP-3-11 sp. nov., isolated from Arctic soil.</title>
        <authorList>
            <person name="Dahal R.H."/>
        </authorList>
    </citation>
    <scope>NUCLEOTIDE SEQUENCE [LARGE SCALE GENOMIC DNA]</scope>
    <source>
        <strain evidence="3 4">RP-3-11</strain>
    </source>
</reference>
<dbReference type="PANTHER" id="PTHR21666:SF270">
    <property type="entry name" value="MUREIN HYDROLASE ACTIVATOR ENVC"/>
    <property type="match status" value="1"/>
</dbReference>
<feature type="signal peptide" evidence="1">
    <location>
        <begin position="1"/>
        <end position="20"/>
    </location>
</feature>
<gene>
    <name evidence="3" type="ORF">EZ449_14290</name>
</gene>
<keyword evidence="4" id="KW-1185">Reference proteome</keyword>
<dbReference type="EMBL" id="SJSN01000010">
    <property type="protein sequence ID" value="TCD07699.1"/>
    <property type="molecule type" value="Genomic_DNA"/>
</dbReference>
<dbReference type="Proteomes" id="UP000291485">
    <property type="component" value="Unassembled WGS sequence"/>
</dbReference>
<feature type="domain" description="M23ase beta-sheet core" evidence="2">
    <location>
        <begin position="51"/>
        <end position="143"/>
    </location>
</feature>
<dbReference type="GO" id="GO:0004222">
    <property type="term" value="F:metalloendopeptidase activity"/>
    <property type="evidence" value="ECO:0007669"/>
    <property type="project" value="TreeGrafter"/>
</dbReference>
<feature type="chain" id="PRO_5020946644" evidence="1">
    <location>
        <begin position="21"/>
        <end position="163"/>
    </location>
</feature>
<evidence type="ECO:0000313" key="4">
    <source>
        <dbReference type="Proteomes" id="UP000291485"/>
    </source>
</evidence>
<protein>
    <submittedName>
        <fullName evidence="3">M23 family metallopeptidase</fullName>
    </submittedName>
</protein>
<sequence>MKSKLILTFCCMAFFSQWLSAQVIITLPIAPLLVSSGYGYRIHPISKKIDQHTGVDLPVHSGMIKSMMSGKVIGCGYHALLGNYVRISHGQIESIYGHLSRILVNMGQDVETGQCIGFSGQSGSATGEHLHFAITYRGMPIHPLRFITEVMQKQLLLAPHDHE</sequence>
<dbReference type="AlphaFoldDB" id="A0A4R0NZ12"/>
<dbReference type="InterPro" id="IPR011055">
    <property type="entry name" value="Dup_hybrid_motif"/>
</dbReference>
<evidence type="ECO:0000313" key="3">
    <source>
        <dbReference type="EMBL" id="TCD07699.1"/>
    </source>
</evidence>
<accession>A0A4R0NZ12</accession>
<name>A0A4R0NZ12_9SPHI</name>
<dbReference type="Gene3D" id="2.70.70.10">
    <property type="entry name" value="Glucose Permease (Domain IIA)"/>
    <property type="match status" value="1"/>
</dbReference>
<keyword evidence="1" id="KW-0732">Signal</keyword>
<dbReference type="InterPro" id="IPR050570">
    <property type="entry name" value="Cell_wall_metabolism_enzyme"/>
</dbReference>
<comment type="caution">
    <text evidence="3">The sequence shown here is derived from an EMBL/GenBank/DDBJ whole genome shotgun (WGS) entry which is preliminary data.</text>
</comment>
<evidence type="ECO:0000256" key="1">
    <source>
        <dbReference type="SAM" id="SignalP"/>
    </source>
</evidence>
<proteinExistence type="predicted"/>
<dbReference type="PANTHER" id="PTHR21666">
    <property type="entry name" value="PEPTIDASE-RELATED"/>
    <property type="match status" value="1"/>
</dbReference>
<dbReference type="CDD" id="cd12797">
    <property type="entry name" value="M23_peptidase"/>
    <property type="match status" value="1"/>
</dbReference>
<dbReference type="OrthoDB" id="9810477at2"/>
<dbReference type="Pfam" id="PF01551">
    <property type="entry name" value="Peptidase_M23"/>
    <property type="match status" value="1"/>
</dbReference>